<dbReference type="RefSeq" id="WP_212594378.1">
    <property type="nucleotide sequence ID" value="NZ_CP073587.1"/>
</dbReference>
<gene>
    <name evidence="2" type="ORF">KDN34_14255</name>
</gene>
<dbReference type="Pfam" id="PF19624">
    <property type="entry name" value="DUF6129"/>
    <property type="match status" value="1"/>
</dbReference>
<reference evidence="2 3" key="1">
    <citation type="submission" date="2021-04" db="EMBL/GenBank/DDBJ databases">
        <title>Novel species identification of genus Shewanella.</title>
        <authorList>
            <person name="Liu G."/>
        </authorList>
    </citation>
    <scope>NUCLEOTIDE SEQUENCE [LARGE SCALE GENOMIC DNA]</scope>
    <source>
        <strain evidence="2 3">FJAT-54481</strain>
    </source>
</reference>
<feature type="domain" description="DUF6129" evidence="1">
    <location>
        <begin position="26"/>
        <end position="73"/>
    </location>
</feature>
<name>A0ABX7YSJ4_9GAMM</name>
<dbReference type="EMBL" id="CP073587">
    <property type="protein sequence ID" value="QUN05345.1"/>
    <property type="molecule type" value="Genomic_DNA"/>
</dbReference>
<sequence>MTLDREIETIGSRIARESTIDEALLARLRAAYPQWRFTLCSEDDTGEREPYLTFDGFDLHLVRLSATGCASLTPWPEQSSGILVALHES</sequence>
<accession>A0ABX7YSJ4</accession>
<evidence type="ECO:0000313" key="3">
    <source>
        <dbReference type="Proteomes" id="UP000679575"/>
    </source>
</evidence>
<dbReference type="InterPro" id="IPR046132">
    <property type="entry name" value="DUF6129"/>
</dbReference>
<dbReference type="Proteomes" id="UP000679575">
    <property type="component" value="Chromosome"/>
</dbReference>
<evidence type="ECO:0000259" key="1">
    <source>
        <dbReference type="Pfam" id="PF19624"/>
    </source>
</evidence>
<protein>
    <recommendedName>
        <fullName evidence="1">DUF6129 domain-containing protein</fullName>
    </recommendedName>
</protein>
<organism evidence="2 3">
    <name type="scientific">Shewanella yunxiaonensis</name>
    <dbReference type="NCBI Taxonomy" id="2829809"/>
    <lineage>
        <taxon>Bacteria</taxon>
        <taxon>Pseudomonadati</taxon>
        <taxon>Pseudomonadota</taxon>
        <taxon>Gammaproteobacteria</taxon>
        <taxon>Alteromonadales</taxon>
        <taxon>Shewanellaceae</taxon>
        <taxon>Shewanella</taxon>
    </lineage>
</organism>
<proteinExistence type="predicted"/>
<keyword evidence="3" id="KW-1185">Reference proteome</keyword>
<evidence type="ECO:0000313" key="2">
    <source>
        <dbReference type="EMBL" id="QUN05345.1"/>
    </source>
</evidence>